<dbReference type="InterPro" id="IPR050411">
    <property type="entry name" value="AlphaKG_dependent_hydroxylases"/>
</dbReference>
<name>A0A506U7V5_9HYPH</name>
<evidence type="ECO:0000256" key="5">
    <source>
        <dbReference type="ARBA" id="ARBA00022964"/>
    </source>
</evidence>
<dbReference type="InterPro" id="IPR038492">
    <property type="entry name" value="GBBH-like_N_sf"/>
</dbReference>
<reference evidence="9 10" key="1">
    <citation type="submission" date="2019-06" db="EMBL/GenBank/DDBJ databases">
        <authorList>
            <person name="Li M."/>
        </authorList>
    </citation>
    <scope>NUCLEOTIDE SEQUENCE [LARGE SCALE GENOMIC DNA]</scope>
    <source>
        <strain evidence="9 10">BGMRC6574</strain>
    </source>
</reference>
<feature type="domain" description="TauD/TfdA-like" evidence="8">
    <location>
        <begin position="142"/>
        <end position="378"/>
    </location>
</feature>
<keyword evidence="5" id="KW-0223">Dioxygenase</keyword>
<keyword evidence="4" id="KW-0479">Metal-binding</keyword>
<dbReference type="GO" id="GO:0045329">
    <property type="term" value="P:carnitine biosynthetic process"/>
    <property type="evidence" value="ECO:0007669"/>
    <property type="project" value="TreeGrafter"/>
</dbReference>
<dbReference type="Pfam" id="PF02668">
    <property type="entry name" value="TauD"/>
    <property type="match status" value="1"/>
</dbReference>
<dbReference type="OrthoDB" id="979809at2"/>
<dbReference type="InterPro" id="IPR042098">
    <property type="entry name" value="TauD-like_sf"/>
</dbReference>
<accession>A0A506U7V5</accession>
<organism evidence="9 10">
    <name type="scientific">Pararhizobium mangrovi</name>
    <dbReference type="NCBI Taxonomy" id="2590452"/>
    <lineage>
        <taxon>Bacteria</taxon>
        <taxon>Pseudomonadati</taxon>
        <taxon>Pseudomonadota</taxon>
        <taxon>Alphaproteobacteria</taxon>
        <taxon>Hyphomicrobiales</taxon>
        <taxon>Rhizobiaceae</taxon>
        <taxon>Rhizobium/Agrobacterium group</taxon>
        <taxon>Pararhizobium</taxon>
    </lineage>
</organism>
<dbReference type="InterPro" id="IPR003819">
    <property type="entry name" value="TauD/TfdA-like"/>
</dbReference>
<dbReference type="GO" id="GO:0046872">
    <property type="term" value="F:metal ion binding"/>
    <property type="evidence" value="ECO:0007669"/>
    <property type="project" value="UniProtKB-KW"/>
</dbReference>
<keyword evidence="10" id="KW-1185">Reference proteome</keyword>
<evidence type="ECO:0000313" key="10">
    <source>
        <dbReference type="Proteomes" id="UP000320314"/>
    </source>
</evidence>
<sequence length="402" mass="45107">MLHKPLSAFSYAASASFSSSTAIDRPRTTMISANDFELADATVTVATANGRQVLPALWLRERTLDEAARDATTGQRFFNPHELPADLSLTDVAAKADGFTATFSDGFTSDFRFADLALGIDGDASPVERRSWLAEEGPGEIHDWQRLEASAAETRRCLGQFLERGFVILRNTPTERNSILSVARHFGFVRETNFGSYFEVYSRPVSNDLAYRPVPLAPHTDNPYRDPVPGIQLLHCLVNETTGGQSTLVDSLSVCERMRKEDPDGYRLLTEIPVGFRFRDPDTHLYDRHPMIETDHDGCPTGIHYSPRLDETPLLDAETMVAFHRARQRLGQLLGDARFELRFTLKPGELMMFDNNRVLHGRTGYDPSEGMRHLQGCYIDRDAPESLYRMLSATKTERTEAA</sequence>
<dbReference type="Gene3D" id="3.30.2020.30">
    <property type="match status" value="1"/>
</dbReference>
<dbReference type="SUPFAM" id="SSF51197">
    <property type="entry name" value="Clavaminate synthase-like"/>
    <property type="match status" value="1"/>
</dbReference>
<proteinExistence type="inferred from homology"/>
<evidence type="ECO:0000256" key="2">
    <source>
        <dbReference type="ARBA" id="ARBA00001961"/>
    </source>
</evidence>
<evidence type="ECO:0000313" key="9">
    <source>
        <dbReference type="EMBL" id="TPW28689.1"/>
    </source>
</evidence>
<dbReference type="EMBL" id="VHLH01000014">
    <property type="protein sequence ID" value="TPW28689.1"/>
    <property type="molecule type" value="Genomic_DNA"/>
</dbReference>
<comment type="cofactor">
    <cofactor evidence="1">
        <name>Fe(2+)</name>
        <dbReference type="ChEBI" id="CHEBI:29033"/>
    </cofactor>
</comment>
<evidence type="ECO:0000256" key="3">
    <source>
        <dbReference type="ARBA" id="ARBA00008654"/>
    </source>
</evidence>
<gene>
    <name evidence="9" type="ORF">FJU11_08935</name>
</gene>
<dbReference type="CDD" id="cd00250">
    <property type="entry name" value="CAS_like"/>
    <property type="match status" value="1"/>
</dbReference>
<dbReference type="GO" id="GO:0016706">
    <property type="term" value="F:2-oxoglutarate-dependent dioxygenase activity"/>
    <property type="evidence" value="ECO:0007669"/>
    <property type="project" value="UniProtKB-ARBA"/>
</dbReference>
<dbReference type="Gene3D" id="3.60.130.10">
    <property type="entry name" value="Clavaminate synthase-like"/>
    <property type="match status" value="1"/>
</dbReference>
<evidence type="ECO:0000259" key="8">
    <source>
        <dbReference type="Pfam" id="PF02668"/>
    </source>
</evidence>
<dbReference type="AlphaFoldDB" id="A0A506U7V5"/>
<dbReference type="PANTHER" id="PTHR10696:SF51">
    <property type="entry name" value="TRIMETHYLLYSINE DIOXYGENASE, MITOCHONDRIAL"/>
    <property type="match status" value="1"/>
</dbReference>
<comment type="similarity">
    <text evidence="3">Belongs to the gamma-BBH/TMLD family.</text>
</comment>
<comment type="caution">
    <text evidence="9">The sequence shown here is derived from an EMBL/GenBank/DDBJ whole genome shotgun (WGS) entry which is preliminary data.</text>
</comment>
<keyword evidence="6" id="KW-0560">Oxidoreductase</keyword>
<keyword evidence="7" id="KW-0408">Iron</keyword>
<protein>
    <submittedName>
        <fullName evidence="9">Gamma-butyrobetaine hydroxylase</fullName>
    </submittedName>
</protein>
<evidence type="ECO:0000256" key="4">
    <source>
        <dbReference type="ARBA" id="ARBA00022723"/>
    </source>
</evidence>
<dbReference type="Proteomes" id="UP000320314">
    <property type="component" value="Unassembled WGS sequence"/>
</dbReference>
<dbReference type="PANTHER" id="PTHR10696">
    <property type="entry name" value="GAMMA-BUTYROBETAINE HYDROXYLASE-RELATED"/>
    <property type="match status" value="1"/>
</dbReference>
<evidence type="ECO:0000256" key="7">
    <source>
        <dbReference type="ARBA" id="ARBA00023004"/>
    </source>
</evidence>
<evidence type="ECO:0000256" key="1">
    <source>
        <dbReference type="ARBA" id="ARBA00001954"/>
    </source>
</evidence>
<comment type="cofactor">
    <cofactor evidence="2">
        <name>L-ascorbate</name>
        <dbReference type="ChEBI" id="CHEBI:38290"/>
    </cofactor>
</comment>
<evidence type="ECO:0000256" key="6">
    <source>
        <dbReference type="ARBA" id="ARBA00023002"/>
    </source>
</evidence>